<protein>
    <recommendedName>
        <fullName evidence="1">HicB-like antitoxin of toxin-antitoxin system domain-containing protein</fullName>
    </recommendedName>
</protein>
<evidence type="ECO:0000313" key="3">
    <source>
        <dbReference type="Proteomes" id="UP000018542"/>
    </source>
</evidence>
<dbReference type="KEGG" id="hni:W911_06820"/>
<dbReference type="AlphaFoldDB" id="V5SCE9"/>
<name>V5SCE9_9HYPH</name>
<dbReference type="STRING" id="1029756.W911_06820"/>
<dbReference type="Gene3D" id="3.30.160.250">
    <property type="match status" value="1"/>
</dbReference>
<dbReference type="InterPro" id="IPR035069">
    <property type="entry name" value="TTHA1013/TTHA0281-like"/>
</dbReference>
<proteinExistence type="predicted"/>
<accession>V5SCE9</accession>
<keyword evidence="3" id="KW-1185">Reference proteome</keyword>
<dbReference type="Pfam" id="PF15919">
    <property type="entry name" value="HicB_lk_antitox"/>
    <property type="match status" value="1"/>
</dbReference>
<dbReference type="EMBL" id="CP006912">
    <property type="protein sequence ID" value="AHB48162.1"/>
    <property type="molecule type" value="Genomic_DNA"/>
</dbReference>
<dbReference type="SUPFAM" id="SSF143100">
    <property type="entry name" value="TTHA1013/TTHA0281-like"/>
    <property type="match status" value="1"/>
</dbReference>
<gene>
    <name evidence="2" type="ORF">W911_06820</name>
</gene>
<reference evidence="2 3" key="1">
    <citation type="journal article" date="2014" name="Genome Announc.">
        <title>Complete Genome Sequence of Hyphomicrobium nitrativorans Strain NL23, a Denitrifying Bacterium Isolated from Biofilm of a Methanol-Fed Denitrification System Treating Seawater at the Montreal Biodome.</title>
        <authorList>
            <person name="Martineau C."/>
            <person name="Villeneuve C."/>
            <person name="Mauffrey F."/>
            <person name="Villemur R."/>
        </authorList>
    </citation>
    <scope>NUCLEOTIDE SEQUENCE [LARGE SCALE GENOMIC DNA]</scope>
    <source>
        <strain evidence="2">NL23</strain>
    </source>
</reference>
<evidence type="ECO:0000313" key="2">
    <source>
        <dbReference type="EMBL" id="AHB48162.1"/>
    </source>
</evidence>
<dbReference type="PATRIC" id="fig|1029756.8.peg.1426"/>
<sequence>MGTMKYVGLLDGSGDVWGVMIPDAPGVHGGGATPEEAIADATSALSEVAAMMAAEGSPIANPRPLPIVLADQSVIDHVAFCGATTVMIPLLSDA</sequence>
<dbReference type="Proteomes" id="UP000018542">
    <property type="component" value="Chromosome"/>
</dbReference>
<evidence type="ECO:0000259" key="1">
    <source>
        <dbReference type="Pfam" id="PF15919"/>
    </source>
</evidence>
<dbReference type="InterPro" id="IPR031807">
    <property type="entry name" value="HicB-like"/>
</dbReference>
<dbReference type="HOGENOM" id="CLU_2382221_0_0_5"/>
<organism evidence="2 3">
    <name type="scientific">Hyphomicrobium nitrativorans NL23</name>
    <dbReference type="NCBI Taxonomy" id="1029756"/>
    <lineage>
        <taxon>Bacteria</taxon>
        <taxon>Pseudomonadati</taxon>
        <taxon>Pseudomonadota</taxon>
        <taxon>Alphaproteobacteria</taxon>
        <taxon>Hyphomicrobiales</taxon>
        <taxon>Hyphomicrobiaceae</taxon>
        <taxon>Hyphomicrobium</taxon>
    </lineage>
</organism>
<feature type="domain" description="HicB-like antitoxin of toxin-antitoxin system" evidence="1">
    <location>
        <begin position="13"/>
        <end position="73"/>
    </location>
</feature>